<dbReference type="EMBL" id="FODD01000020">
    <property type="protein sequence ID" value="SEO21491.1"/>
    <property type="molecule type" value="Genomic_DNA"/>
</dbReference>
<reference evidence="1 2" key="1">
    <citation type="submission" date="2016-10" db="EMBL/GenBank/DDBJ databases">
        <authorList>
            <person name="de Groot N.N."/>
        </authorList>
    </citation>
    <scope>NUCLEOTIDE SEQUENCE [LARGE SCALE GENOMIC DNA]</scope>
    <source>
        <strain evidence="1 2">CGMCC 4.2026</strain>
    </source>
</reference>
<accession>A0A1H8MVL1</accession>
<sequence length="369" mass="39300">MTAQVARTMGQGLTRLESYLPSTRGATLFGEVRRMLDHAPEAQQAAQRMVDEAASFGAAASGRLARYTNERNRTFWERNFGVSPRKRAEEAELVEALAALGGVVGGGLARAKVRHDDRRRREAVGRLVWQVVNVAALARGSVNAYNDALRWRVLDALELDPRTRDQLAAAPVPASQQALVVPQLEPDARDAVATYAFHAYANAVGEEEAARRIVPLLVRLGMSVSGGEHFARTARVQYRSELDPLAHHYSVLQVAVAGIGRHLFLPVDVIADAVRRVVAYDPYEAARAENRRMVLQLVQAGGGLGALVSGGTVGPAMSIATAVAQQVFGPAAAPPAAVGSAFAAFGQQAALPAPAVQSWLAWNGQGPPA</sequence>
<dbReference type="OrthoDB" id="9825947at2"/>
<gene>
    <name evidence="1" type="ORF">SAMN05216267_102029</name>
</gene>
<keyword evidence="2" id="KW-1185">Reference proteome</keyword>
<name>A0A1H8MVL1_9ACTN</name>
<proteinExistence type="predicted"/>
<dbReference type="Proteomes" id="UP000181951">
    <property type="component" value="Unassembled WGS sequence"/>
</dbReference>
<dbReference type="RefSeq" id="WP_075017293.1">
    <property type="nucleotide sequence ID" value="NZ_FODD01000020.1"/>
</dbReference>
<protein>
    <submittedName>
        <fullName evidence="1">Uncharacterized protein</fullName>
    </submittedName>
</protein>
<evidence type="ECO:0000313" key="2">
    <source>
        <dbReference type="Proteomes" id="UP000181951"/>
    </source>
</evidence>
<evidence type="ECO:0000313" key="1">
    <source>
        <dbReference type="EMBL" id="SEO21491.1"/>
    </source>
</evidence>
<dbReference type="AlphaFoldDB" id="A0A1H8MVL1"/>
<organism evidence="1 2">
    <name type="scientific">Actinacidiphila rubida</name>
    <dbReference type="NCBI Taxonomy" id="310780"/>
    <lineage>
        <taxon>Bacteria</taxon>
        <taxon>Bacillati</taxon>
        <taxon>Actinomycetota</taxon>
        <taxon>Actinomycetes</taxon>
        <taxon>Kitasatosporales</taxon>
        <taxon>Streptomycetaceae</taxon>
        <taxon>Actinacidiphila</taxon>
    </lineage>
</organism>